<dbReference type="InterPro" id="IPR003848">
    <property type="entry name" value="DUF218"/>
</dbReference>
<feature type="domain" description="DUF218" evidence="1">
    <location>
        <begin position="38"/>
        <end position="156"/>
    </location>
</feature>
<dbReference type="OrthoDB" id="9782395at2"/>
<keyword evidence="3" id="KW-1185">Reference proteome</keyword>
<evidence type="ECO:0000259" key="1">
    <source>
        <dbReference type="Pfam" id="PF02698"/>
    </source>
</evidence>
<dbReference type="InterPro" id="IPR051599">
    <property type="entry name" value="Cell_Envelope_Assoc"/>
</dbReference>
<accession>L7KNR8</accession>
<comment type="caution">
    <text evidence="2">The sequence shown here is derived from an EMBL/GenBank/DDBJ whole genome shotgun (WGS) entry which is preliminary data.</text>
</comment>
<sequence length="192" mass="20655">MLLVLVELVVTIAATCVYEMSYGRVVDAQGMPPHSTLLVLGSLVSDGEPGSYVRGRLDTALDAYRTGKVTRIVVSGNGDADAGDEPTVMRSYLRARGVPSSVIVDDPAGYDTERSCRRLPDVIGRDEASRDVVIVTQDFHLGRAIALCRSRGVDAVGIEAQCGDCSIVTLARNHFREALLARPRALIDAVWP</sequence>
<dbReference type="PANTHER" id="PTHR30336">
    <property type="entry name" value="INNER MEMBRANE PROTEIN, PROBABLE PERMEASE"/>
    <property type="match status" value="1"/>
</dbReference>
<protein>
    <recommendedName>
        <fullName evidence="1">DUF218 domain-containing protein</fullName>
    </recommendedName>
</protein>
<dbReference type="Pfam" id="PF02698">
    <property type="entry name" value="DUF218"/>
    <property type="match status" value="1"/>
</dbReference>
<name>L7KNR8_9ACTN</name>
<dbReference type="AlphaFoldDB" id="L7KNR8"/>
<dbReference type="GO" id="GO:0005886">
    <property type="term" value="C:plasma membrane"/>
    <property type="evidence" value="ECO:0007669"/>
    <property type="project" value="TreeGrafter"/>
</dbReference>
<evidence type="ECO:0000313" key="2">
    <source>
        <dbReference type="EMBL" id="GAC50151.1"/>
    </source>
</evidence>
<proteinExistence type="predicted"/>
<dbReference type="PANTHER" id="PTHR30336:SF6">
    <property type="entry name" value="INTEGRAL MEMBRANE PROTEIN"/>
    <property type="match status" value="1"/>
</dbReference>
<reference evidence="2 3" key="1">
    <citation type="submission" date="2012-12" db="EMBL/GenBank/DDBJ databases">
        <title>Whole genome shotgun sequence of Gordonia aichiensis NBRC 108223.</title>
        <authorList>
            <person name="Isaki-Nakamura S."/>
            <person name="Hosoyama A."/>
            <person name="Tsuchikane K."/>
            <person name="Ando Y."/>
            <person name="Baba S."/>
            <person name="Ohji S."/>
            <person name="Hamada M."/>
            <person name="Tamura T."/>
            <person name="Yamazoe A."/>
            <person name="Yamazaki S."/>
            <person name="Fujita N."/>
        </authorList>
    </citation>
    <scope>NUCLEOTIDE SEQUENCE [LARGE SCALE GENOMIC DNA]</scope>
    <source>
        <strain evidence="2 3">NBRC 108223</strain>
    </source>
</reference>
<gene>
    <name evidence="2" type="ORF">GOACH_21_00440</name>
</gene>
<dbReference type="CDD" id="cd06259">
    <property type="entry name" value="YdcF-like"/>
    <property type="match status" value="1"/>
</dbReference>
<dbReference type="EMBL" id="BANR01000021">
    <property type="protein sequence ID" value="GAC50151.1"/>
    <property type="molecule type" value="Genomic_DNA"/>
</dbReference>
<dbReference type="Proteomes" id="UP000010988">
    <property type="component" value="Unassembled WGS sequence"/>
</dbReference>
<evidence type="ECO:0000313" key="3">
    <source>
        <dbReference type="Proteomes" id="UP000010988"/>
    </source>
</evidence>
<dbReference type="eggNOG" id="COG2949">
    <property type="taxonomic scope" value="Bacteria"/>
</dbReference>
<organism evidence="2 3">
    <name type="scientific">Gordonia aichiensis NBRC 108223</name>
    <dbReference type="NCBI Taxonomy" id="1220583"/>
    <lineage>
        <taxon>Bacteria</taxon>
        <taxon>Bacillati</taxon>
        <taxon>Actinomycetota</taxon>
        <taxon>Actinomycetes</taxon>
        <taxon>Mycobacteriales</taxon>
        <taxon>Gordoniaceae</taxon>
        <taxon>Gordonia</taxon>
    </lineage>
</organism>